<dbReference type="STRING" id="368408.Tpen_0741"/>
<keyword evidence="2" id="KW-0808">Transferase</keyword>
<dbReference type="GO" id="GO:0032259">
    <property type="term" value="P:methylation"/>
    <property type="evidence" value="ECO:0007669"/>
    <property type="project" value="UniProtKB-KW"/>
</dbReference>
<accession>A1RY63</accession>
<dbReference type="EMBL" id="CP000505">
    <property type="protein sequence ID" value="ABL78143.1"/>
    <property type="molecule type" value="Genomic_DNA"/>
</dbReference>
<dbReference type="GO" id="GO:0008757">
    <property type="term" value="F:S-adenosylmethionine-dependent methyltransferase activity"/>
    <property type="evidence" value="ECO:0007669"/>
    <property type="project" value="InterPro"/>
</dbReference>
<proteinExistence type="predicted"/>
<organism evidence="5 6">
    <name type="scientific">Thermofilum pendens (strain DSM 2475 / Hrk 5)</name>
    <dbReference type="NCBI Taxonomy" id="368408"/>
    <lineage>
        <taxon>Archaea</taxon>
        <taxon>Thermoproteota</taxon>
        <taxon>Thermoprotei</taxon>
        <taxon>Thermofilales</taxon>
        <taxon>Thermofilaceae</taxon>
        <taxon>Thermofilum</taxon>
    </lineage>
</organism>
<dbReference type="KEGG" id="tpe:Tpen_0741"/>
<dbReference type="PANTHER" id="PTHR43464:SF19">
    <property type="entry name" value="UBIQUINONE BIOSYNTHESIS O-METHYLTRANSFERASE, MITOCHONDRIAL"/>
    <property type="match status" value="1"/>
</dbReference>
<sequence length="173" mass="18578">MCWFSFILAVSLGYDELAPVYEELYGAEQYKKNLAASSALKGLPVVLDAGCGTGILSEFLGGSYYVCLDSSRGMLEVFRARRRCFCDAVQADMQLPPFRELAFDGVACVTAVHEAPGALGVLAGLVKAEGVLVVSVKERLLPGGLEVPGWLVLEGVVESSGDAVYFYRRRGPT</sequence>
<evidence type="ECO:0000256" key="2">
    <source>
        <dbReference type="ARBA" id="ARBA00022679"/>
    </source>
</evidence>
<dbReference type="InterPro" id="IPR029063">
    <property type="entry name" value="SAM-dependent_MTases_sf"/>
</dbReference>
<dbReference type="InterPro" id="IPR041698">
    <property type="entry name" value="Methyltransf_25"/>
</dbReference>
<dbReference type="Gene3D" id="3.40.50.150">
    <property type="entry name" value="Vaccinia Virus protein VP39"/>
    <property type="match status" value="1"/>
</dbReference>
<dbReference type="PANTHER" id="PTHR43464">
    <property type="entry name" value="METHYLTRANSFERASE"/>
    <property type="match status" value="1"/>
</dbReference>
<reference evidence="6" key="1">
    <citation type="journal article" date="2008" name="J. Bacteriol.">
        <title>Genome sequence of Thermofilum pendens reveals an exceptional loss of biosynthetic pathways without genome reduction.</title>
        <authorList>
            <person name="Anderson I."/>
            <person name="Rodriguez J."/>
            <person name="Susanti D."/>
            <person name="Porat I."/>
            <person name="Reich C."/>
            <person name="Ulrich L.E."/>
            <person name="Elkins J.G."/>
            <person name="Mavromatis K."/>
            <person name="Lykidis A."/>
            <person name="Kim E."/>
            <person name="Thompson L.S."/>
            <person name="Nolan M."/>
            <person name="Land M."/>
            <person name="Copeland A."/>
            <person name="Lapidus A."/>
            <person name="Lucas S."/>
            <person name="Detter C."/>
            <person name="Zhulin I.B."/>
            <person name="Olsen G.J."/>
            <person name="Whitman W."/>
            <person name="Mukhopadhyay B."/>
            <person name="Bristow J."/>
            <person name="Kyrpides N."/>
        </authorList>
    </citation>
    <scope>NUCLEOTIDE SEQUENCE [LARGE SCALE GENOMIC DNA]</scope>
    <source>
        <strain evidence="6">DSM 2475 / Hrk 5</strain>
    </source>
</reference>
<evidence type="ECO:0000313" key="5">
    <source>
        <dbReference type="EMBL" id="ABL78143.1"/>
    </source>
</evidence>
<dbReference type="Proteomes" id="UP000000641">
    <property type="component" value="Chromosome"/>
</dbReference>
<keyword evidence="6" id="KW-1185">Reference proteome</keyword>
<gene>
    <name evidence="5" type="ordered locus">Tpen_0741</name>
</gene>
<evidence type="ECO:0000256" key="3">
    <source>
        <dbReference type="ARBA" id="ARBA00022691"/>
    </source>
</evidence>
<dbReference type="HOGENOM" id="CLU_1544272_0_0_2"/>
<name>A1RY63_THEPD</name>
<dbReference type="SUPFAM" id="SSF53335">
    <property type="entry name" value="S-adenosyl-L-methionine-dependent methyltransferases"/>
    <property type="match status" value="1"/>
</dbReference>
<keyword evidence="1 5" id="KW-0489">Methyltransferase</keyword>
<keyword evidence="3" id="KW-0949">S-adenosyl-L-methionine</keyword>
<protein>
    <submittedName>
        <fullName evidence="5">Methyltransferase type 11</fullName>
    </submittedName>
</protein>
<evidence type="ECO:0000313" key="6">
    <source>
        <dbReference type="Proteomes" id="UP000000641"/>
    </source>
</evidence>
<evidence type="ECO:0000256" key="1">
    <source>
        <dbReference type="ARBA" id="ARBA00022603"/>
    </source>
</evidence>
<dbReference type="EnsemblBacteria" id="ABL78143">
    <property type="protein sequence ID" value="ABL78143"/>
    <property type="gene ID" value="Tpen_0741"/>
</dbReference>
<dbReference type="eggNOG" id="arCOG03773">
    <property type="taxonomic scope" value="Archaea"/>
</dbReference>
<feature type="domain" description="Methyltransferase" evidence="4">
    <location>
        <begin position="46"/>
        <end position="115"/>
    </location>
</feature>
<dbReference type="CDD" id="cd02440">
    <property type="entry name" value="AdoMet_MTases"/>
    <property type="match status" value="1"/>
</dbReference>
<dbReference type="Pfam" id="PF13649">
    <property type="entry name" value="Methyltransf_25"/>
    <property type="match status" value="1"/>
</dbReference>
<dbReference type="AlphaFoldDB" id="A1RY63"/>
<evidence type="ECO:0000259" key="4">
    <source>
        <dbReference type="Pfam" id="PF13649"/>
    </source>
</evidence>